<dbReference type="InterPro" id="IPR051599">
    <property type="entry name" value="Cell_Envelope_Assoc"/>
</dbReference>
<dbReference type="InterPro" id="IPR014729">
    <property type="entry name" value="Rossmann-like_a/b/a_fold"/>
</dbReference>
<dbReference type="EMBL" id="CP040749">
    <property type="protein sequence ID" value="QCX38854.1"/>
    <property type="molecule type" value="Genomic_DNA"/>
</dbReference>
<keyword evidence="3" id="KW-1185">Reference proteome</keyword>
<proteinExistence type="predicted"/>
<dbReference type="PANTHER" id="PTHR30336">
    <property type="entry name" value="INNER MEMBRANE PROTEIN, PROBABLE PERMEASE"/>
    <property type="match status" value="1"/>
</dbReference>
<dbReference type="RefSeq" id="WP_138949736.1">
    <property type="nucleotide sequence ID" value="NZ_CP040749.1"/>
</dbReference>
<evidence type="ECO:0000313" key="2">
    <source>
        <dbReference type="EMBL" id="QCX38854.1"/>
    </source>
</evidence>
<dbReference type="GO" id="GO:0005886">
    <property type="term" value="C:plasma membrane"/>
    <property type="evidence" value="ECO:0007669"/>
    <property type="project" value="TreeGrafter"/>
</dbReference>
<dbReference type="Pfam" id="PF02698">
    <property type="entry name" value="DUF218"/>
    <property type="match status" value="1"/>
</dbReference>
<reference evidence="2 3" key="1">
    <citation type="submission" date="2019-05" db="EMBL/GenBank/DDBJ databases">
        <title>Algicella ahnfeltiae gen. nov., sp. nov., a novel marine bacterium of the family Flavobacteriaceae isolated from a red alga.</title>
        <authorList>
            <person name="Nedashkovskaya O.I."/>
            <person name="Kukhlevskiy A.D."/>
            <person name="Kim S.-G."/>
            <person name="Zhukova N.V."/>
            <person name="Mikhailov V.V."/>
        </authorList>
    </citation>
    <scope>NUCLEOTIDE SEQUENCE [LARGE SCALE GENOMIC DNA]</scope>
    <source>
        <strain evidence="2 3">10Alg115</strain>
    </source>
</reference>
<protein>
    <submittedName>
        <fullName evidence="2">YdcF family protein</fullName>
    </submittedName>
</protein>
<dbReference type="OrthoDB" id="9782395at2"/>
<dbReference type="Proteomes" id="UP000306229">
    <property type="component" value="Chromosome"/>
</dbReference>
<dbReference type="AlphaFoldDB" id="A0A5B7TUD5"/>
<dbReference type="InterPro" id="IPR003848">
    <property type="entry name" value="DUF218"/>
</dbReference>
<organism evidence="2 3">
    <name type="scientific">Aureibaculum algae</name>
    <dbReference type="NCBI Taxonomy" id="2584122"/>
    <lineage>
        <taxon>Bacteria</taxon>
        <taxon>Pseudomonadati</taxon>
        <taxon>Bacteroidota</taxon>
        <taxon>Flavobacteriia</taxon>
        <taxon>Flavobacteriales</taxon>
        <taxon>Flavobacteriaceae</taxon>
        <taxon>Aureibaculum</taxon>
    </lineage>
</organism>
<evidence type="ECO:0000259" key="1">
    <source>
        <dbReference type="Pfam" id="PF02698"/>
    </source>
</evidence>
<evidence type="ECO:0000313" key="3">
    <source>
        <dbReference type="Proteomes" id="UP000306229"/>
    </source>
</evidence>
<name>A0A5B7TUD5_9FLAO</name>
<dbReference type="CDD" id="cd06259">
    <property type="entry name" value="YdcF-like"/>
    <property type="match status" value="1"/>
</dbReference>
<gene>
    <name evidence="2" type="ORF">FF125_10560</name>
</gene>
<sequence length="163" mass="18122">MCQEILVILGSPNSPNGDLGYISISRLNSCLNLYKKNTLILCTGGWGPHFNTSVHSHASLAKNYLIDEGVPENAFLECALSSNTVDDAVKIIPIIKNLSHIKLTVITSDYHLERVMLIFNEILKGFTITYVGVESNLPKDSYDAIIEHEKKAIHSIQENGLYY</sequence>
<feature type="domain" description="DUF218" evidence="1">
    <location>
        <begin position="6"/>
        <end position="138"/>
    </location>
</feature>
<dbReference type="KEGG" id="fbe:FF125_10560"/>
<accession>A0A5B7TUD5</accession>
<dbReference type="Gene3D" id="3.40.50.620">
    <property type="entry name" value="HUPs"/>
    <property type="match status" value="1"/>
</dbReference>
<dbReference type="PANTHER" id="PTHR30336:SF20">
    <property type="entry name" value="DUF218 DOMAIN-CONTAINING PROTEIN"/>
    <property type="match status" value="1"/>
</dbReference>